<keyword evidence="5" id="KW-0560">Oxidoreductase</keyword>
<dbReference type="PANTHER" id="PTHR42940">
    <property type="entry name" value="ALCOHOL DEHYDROGENASE 1-RELATED"/>
    <property type="match status" value="1"/>
</dbReference>
<feature type="domain" description="Enoyl reductase (ER)" evidence="7">
    <location>
        <begin position="4"/>
        <end position="337"/>
    </location>
</feature>
<dbReference type="InterPro" id="IPR011032">
    <property type="entry name" value="GroES-like_sf"/>
</dbReference>
<dbReference type="GO" id="GO:0018455">
    <property type="term" value="F:alcohol dehydrogenase [NAD(P)+] activity"/>
    <property type="evidence" value="ECO:0007669"/>
    <property type="project" value="UniProtKB-ARBA"/>
</dbReference>
<proteinExistence type="inferred from homology"/>
<dbReference type="SUPFAM" id="SSF50129">
    <property type="entry name" value="GroES-like"/>
    <property type="match status" value="1"/>
</dbReference>
<evidence type="ECO:0000256" key="2">
    <source>
        <dbReference type="ARBA" id="ARBA00008072"/>
    </source>
</evidence>
<evidence type="ECO:0000256" key="1">
    <source>
        <dbReference type="ARBA" id="ARBA00001947"/>
    </source>
</evidence>
<evidence type="ECO:0000313" key="8">
    <source>
        <dbReference type="EMBL" id="KFH43553.1"/>
    </source>
</evidence>
<name>A0A086T2H1_HAPC1</name>
<comment type="caution">
    <text evidence="8">The sequence shown here is derived from an EMBL/GenBank/DDBJ whole genome shotgun (WGS) entry which is preliminary data.</text>
</comment>
<dbReference type="Pfam" id="PF08240">
    <property type="entry name" value="ADH_N"/>
    <property type="match status" value="1"/>
</dbReference>
<evidence type="ECO:0000256" key="5">
    <source>
        <dbReference type="ARBA" id="ARBA00023002"/>
    </source>
</evidence>
<dbReference type="Gene3D" id="3.40.50.720">
    <property type="entry name" value="NAD(P)-binding Rossmann-like Domain"/>
    <property type="match status" value="1"/>
</dbReference>
<evidence type="ECO:0000313" key="9">
    <source>
        <dbReference type="Proteomes" id="UP000029964"/>
    </source>
</evidence>
<dbReference type="AlphaFoldDB" id="A0A086T2H1"/>
<dbReference type="HOGENOM" id="CLU_026673_20_1_1"/>
<sequence>MKAGQWDGLHQKQKKVVINDIPIPEPGPNQFLVKTHAASLCHSDLNLELRPETTVTMGHEGVGFIEKIHPSAEGKGFKVGDPIGWNYFIDCCFECDGCLVHNIRCEGGKVRLQGFVADGYFQEYCIVDYHNAVILPKELDMDRTAPLFCAGITAYHAVNSCELKEGEWLAVVGCGGLGQYATQYAKAMGYKVVGIDINDEVLEAVKGFGADAVVNSKTTPNFAEEVKKITGKGAHAAAVFAGSNAAYATAPDVLRTGGLLMVIGISPKDLQVSTFDLTTGRYRIKADSTSIPQRMPEAVAFTAKHKIQPAVEFRKLEELPQMVAEMQAGKAKYRQVVKFT</sequence>
<dbReference type="FunFam" id="3.40.50.720:FF:000039">
    <property type="entry name" value="Alcohol dehydrogenase AdhP"/>
    <property type="match status" value="1"/>
</dbReference>
<accession>A0A086T2H1</accession>
<dbReference type="InterPro" id="IPR036291">
    <property type="entry name" value="NAD(P)-bd_dom_sf"/>
</dbReference>
<organism evidence="8 9">
    <name type="scientific">Hapsidospora chrysogenum (strain ATCC 11550 / CBS 779.69 / DSM 880 / IAM 14645 / JCM 23072 / IMI 49137)</name>
    <name type="common">Acremonium chrysogenum</name>
    <dbReference type="NCBI Taxonomy" id="857340"/>
    <lineage>
        <taxon>Eukaryota</taxon>
        <taxon>Fungi</taxon>
        <taxon>Dikarya</taxon>
        <taxon>Ascomycota</taxon>
        <taxon>Pezizomycotina</taxon>
        <taxon>Sordariomycetes</taxon>
        <taxon>Hypocreomycetidae</taxon>
        <taxon>Hypocreales</taxon>
        <taxon>Bionectriaceae</taxon>
        <taxon>Hapsidospora</taxon>
    </lineage>
</organism>
<dbReference type="Proteomes" id="UP000029964">
    <property type="component" value="Unassembled WGS sequence"/>
</dbReference>
<dbReference type="InterPro" id="IPR013154">
    <property type="entry name" value="ADH-like_N"/>
</dbReference>
<evidence type="ECO:0000256" key="4">
    <source>
        <dbReference type="ARBA" id="ARBA00022833"/>
    </source>
</evidence>
<dbReference type="EMBL" id="JPKY01000066">
    <property type="protein sequence ID" value="KFH43553.1"/>
    <property type="molecule type" value="Genomic_DNA"/>
</dbReference>
<gene>
    <name evidence="8" type="ORF">ACRE_056700</name>
</gene>
<dbReference type="SMART" id="SM00829">
    <property type="entry name" value="PKS_ER"/>
    <property type="match status" value="1"/>
</dbReference>
<keyword evidence="3" id="KW-0479">Metal-binding</keyword>
<evidence type="ECO:0000256" key="3">
    <source>
        <dbReference type="ARBA" id="ARBA00022723"/>
    </source>
</evidence>
<dbReference type="OrthoDB" id="1879366at2759"/>
<comment type="similarity">
    <text evidence="2">Belongs to the zinc-containing alcohol dehydrogenase family.</text>
</comment>
<dbReference type="GO" id="GO:0046872">
    <property type="term" value="F:metal ion binding"/>
    <property type="evidence" value="ECO:0007669"/>
    <property type="project" value="UniProtKB-KW"/>
</dbReference>
<keyword evidence="9" id="KW-1185">Reference proteome</keyword>
<keyword evidence="6" id="KW-0520">NAD</keyword>
<reference evidence="9" key="1">
    <citation type="journal article" date="2014" name="Genome Announc.">
        <title>Genome sequence and annotation of Acremonium chrysogenum, producer of the beta-lactam antibiotic cephalosporin C.</title>
        <authorList>
            <person name="Terfehr D."/>
            <person name="Dahlmann T.A."/>
            <person name="Specht T."/>
            <person name="Zadra I."/>
            <person name="Kuernsteiner H."/>
            <person name="Kueck U."/>
        </authorList>
    </citation>
    <scope>NUCLEOTIDE SEQUENCE [LARGE SCALE GENOMIC DNA]</scope>
    <source>
        <strain evidence="9">ATCC 11550 / CBS 779.69 / DSM 880 / IAM 14645 / JCM 23072 / IMI 49137</strain>
    </source>
</reference>
<dbReference type="Gene3D" id="3.90.180.10">
    <property type="entry name" value="Medium-chain alcohol dehydrogenases, catalytic domain"/>
    <property type="match status" value="1"/>
</dbReference>
<keyword evidence="4" id="KW-0862">Zinc</keyword>
<dbReference type="InterPro" id="IPR013149">
    <property type="entry name" value="ADH-like_C"/>
</dbReference>
<dbReference type="STRING" id="857340.A0A086T2H1"/>
<dbReference type="SUPFAM" id="SSF51735">
    <property type="entry name" value="NAD(P)-binding Rossmann-fold domains"/>
    <property type="match status" value="1"/>
</dbReference>
<dbReference type="Pfam" id="PF00107">
    <property type="entry name" value="ADH_zinc_N"/>
    <property type="match status" value="1"/>
</dbReference>
<dbReference type="InterPro" id="IPR020843">
    <property type="entry name" value="ER"/>
</dbReference>
<evidence type="ECO:0000259" key="7">
    <source>
        <dbReference type="SMART" id="SM00829"/>
    </source>
</evidence>
<protein>
    <submittedName>
        <fullName evidence="8">Alcohol dehydrogenase-like protein</fullName>
    </submittedName>
</protein>
<evidence type="ECO:0000256" key="6">
    <source>
        <dbReference type="ARBA" id="ARBA00023027"/>
    </source>
</evidence>
<dbReference type="PANTHER" id="PTHR42940:SF8">
    <property type="entry name" value="VACUOLAR PROTEIN SORTING-ASSOCIATED PROTEIN 11"/>
    <property type="match status" value="1"/>
</dbReference>
<comment type="cofactor">
    <cofactor evidence="1">
        <name>Zn(2+)</name>
        <dbReference type="ChEBI" id="CHEBI:29105"/>
    </cofactor>
</comment>